<evidence type="ECO:0000256" key="6">
    <source>
        <dbReference type="ARBA" id="ARBA00022840"/>
    </source>
</evidence>
<dbReference type="Pfam" id="PF05746">
    <property type="entry name" value="DALR_1"/>
    <property type="match status" value="1"/>
</dbReference>
<gene>
    <name evidence="10" type="primary">glyS</name>
    <name evidence="12" type="ordered locus">TherJR_2403</name>
</gene>
<name>D5XAN8_THEPJ</name>
<comment type="similarity">
    <text evidence="2 10">Belongs to the class-II aminoacyl-tRNA synthetase family.</text>
</comment>
<dbReference type="EMBL" id="CP002028">
    <property type="protein sequence ID" value="ADG83242.1"/>
    <property type="molecule type" value="Genomic_DNA"/>
</dbReference>
<dbReference type="GO" id="GO:0005524">
    <property type="term" value="F:ATP binding"/>
    <property type="evidence" value="ECO:0007669"/>
    <property type="project" value="UniProtKB-UniRule"/>
</dbReference>
<evidence type="ECO:0000256" key="7">
    <source>
        <dbReference type="ARBA" id="ARBA00022917"/>
    </source>
</evidence>
<keyword evidence="4 10" id="KW-0436">Ligase</keyword>
<dbReference type="STRING" id="635013.TherJR_2403"/>
<organism evidence="12 13">
    <name type="scientific">Thermincola potens (strain JR)</name>
    <dbReference type="NCBI Taxonomy" id="635013"/>
    <lineage>
        <taxon>Bacteria</taxon>
        <taxon>Bacillati</taxon>
        <taxon>Bacillota</taxon>
        <taxon>Clostridia</taxon>
        <taxon>Eubacteriales</taxon>
        <taxon>Thermincolaceae</taxon>
        <taxon>Thermincola</taxon>
    </lineage>
</organism>
<dbReference type="PANTHER" id="PTHR30075">
    <property type="entry name" value="GLYCYL-TRNA SYNTHETASE"/>
    <property type="match status" value="1"/>
</dbReference>
<dbReference type="SUPFAM" id="SSF109604">
    <property type="entry name" value="HD-domain/PDEase-like"/>
    <property type="match status" value="1"/>
</dbReference>
<sequence>MAKDFLLEIGTEEIPARFMDDALVQLGAKTGELIKEYRFKTPDEKGAVQVYGTPRRLVVSISNLGETQESAESEAKGPSVKAAYDEQGQPTKAALGFARSQGVAVEDLVVKNTGAGEYVFAVKREEGRNVAELLPEFCLQLINGLSFPKPMRWADHEMRFVRPIRWILALYGEDVINFQVAGTVSGRTTKGHRFLGKGEAEIANPADYFRRIEKELFVVIDPEERKRRITREVEALTKQAGGYFKEDDDFRELLDEVVHLVEYPVALTGSFEPDFLKLPKEVVVTPMREHQRYFPVEKEDGQLLDKFIAISNGINNDLVREGNEKVLRARLADAKFFYDEDLKVPLAENVDKLKKIVFQESLGTVYDKVERIIKLGTYLAEALQIDGAVQETIKRAGYLCKADLVSNMVYEFPELQGVMGKDYARHSGETDAVAEAIFEHYLPRFAGDILPEAKAGQILSIADKMDTVVGCFAVGIQPTGSQDPYALRRQALGICHVIVNSGLRVSLSAMVKRAYDNYEGKIEAKLNKEETVAEVLEFFRQRIKNILENKAISYDVIEAVLASGYDDLIDTVNRAEALTNLRNQEIFDKLLRAYNRVANLANKAETEDIEPALLKEEAEKALYKEFLTASEEFRTYLKEGQYRQLFQRFALLQQPIDNYFEQVMVMVDDERIKNNRLALLKQITNLMLPIADLTKIVQ</sequence>
<dbReference type="GO" id="GO:0004820">
    <property type="term" value="F:glycine-tRNA ligase activity"/>
    <property type="evidence" value="ECO:0007669"/>
    <property type="project" value="UniProtKB-UniRule"/>
</dbReference>
<protein>
    <recommendedName>
        <fullName evidence="10">Glycine--tRNA ligase beta subunit</fullName>
        <ecNumber evidence="10">6.1.1.14</ecNumber>
    </recommendedName>
    <alternativeName>
        <fullName evidence="10">Glycyl-tRNA synthetase beta subunit</fullName>
        <shortName evidence="10">GlyRS</shortName>
    </alternativeName>
</protein>
<dbReference type="GO" id="GO:0005829">
    <property type="term" value="C:cytosol"/>
    <property type="evidence" value="ECO:0007669"/>
    <property type="project" value="TreeGrafter"/>
</dbReference>
<evidence type="ECO:0000256" key="3">
    <source>
        <dbReference type="ARBA" id="ARBA00022490"/>
    </source>
</evidence>
<evidence type="ECO:0000256" key="4">
    <source>
        <dbReference type="ARBA" id="ARBA00022598"/>
    </source>
</evidence>
<dbReference type="PANTHER" id="PTHR30075:SF2">
    <property type="entry name" value="GLYCINE--TRNA LIGASE, CHLOROPLASTIC_MITOCHONDRIAL 2"/>
    <property type="match status" value="1"/>
</dbReference>
<dbReference type="GO" id="GO:0006420">
    <property type="term" value="P:arginyl-tRNA aminoacylation"/>
    <property type="evidence" value="ECO:0007669"/>
    <property type="project" value="InterPro"/>
</dbReference>
<evidence type="ECO:0000256" key="5">
    <source>
        <dbReference type="ARBA" id="ARBA00022741"/>
    </source>
</evidence>
<evidence type="ECO:0000256" key="9">
    <source>
        <dbReference type="ARBA" id="ARBA00047937"/>
    </source>
</evidence>
<keyword evidence="5 10" id="KW-0547">Nucleotide-binding</keyword>
<keyword evidence="8 10" id="KW-0030">Aminoacyl-tRNA synthetase</keyword>
<evidence type="ECO:0000256" key="1">
    <source>
        <dbReference type="ARBA" id="ARBA00004496"/>
    </source>
</evidence>
<comment type="subunit">
    <text evidence="10">Tetramer of two alpha and two beta subunits.</text>
</comment>
<evidence type="ECO:0000259" key="11">
    <source>
        <dbReference type="Pfam" id="PF05746"/>
    </source>
</evidence>
<dbReference type="HOGENOM" id="CLU_007220_2_2_9"/>
<keyword evidence="6 10" id="KW-0067">ATP-binding</keyword>
<dbReference type="PROSITE" id="PS50861">
    <property type="entry name" value="AA_TRNA_LIGASE_II_GLYAB"/>
    <property type="match status" value="1"/>
</dbReference>
<dbReference type="OrthoDB" id="9775440at2"/>
<dbReference type="InterPro" id="IPR008909">
    <property type="entry name" value="DALR_anticod-bd"/>
</dbReference>
<dbReference type="InterPro" id="IPR006194">
    <property type="entry name" value="Gly-tRNA-synth_heterodimer"/>
</dbReference>
<evidence type="ECO:0000256" key="10">
    <source>
        <dbReference type="HAMAP-Rule" id="MF_00255"/>
    </source>
</evidence>
<comment type="catalytic activity">
    <reaction evidence="9 10">
        <text>tRNA(Gly) + glycine + ATP = glycyl-tRNA(Gly) + AMP + diphosphate</text>
        <dbReference type="Rhea" id="RHEA:16013"/>
        <dbReference type="Rhea" id="RHEA-COMP:9664"/>
        <dbReference type="Rhea" id="RHEA-COMP:9683"/>
        <dbReference type="ChEBI" id="CHEBI:30616"/>
        <dbReference type="ChEBI" id="CHEBI:33019"/>
        <dbReference type="ChEBI" id="CHEBI:57305"/>
        <dbReference type="ChEBI" id="CHEBI:78442"/>
        <dbReference type="ChEBI" id="CHEBI:78522"/>
        <dbReference type="ChEBI" id="CHEBI:456215"/>
        <dbReference type="EC" id="6.1.1.14"/>
    </reaction>
</comment>
<proteinExistence type="inferred from homology"/>
<dbReference type="EC" id="6.1.1.14" evidence="10"/>
<dbReference type="PRINTS" id="PR01045">
    <property type="entry name" value="TRNASYNTHGB"/>
</dbReference>
<keyword evidence="13" id="KW-1185">Reference proteome</keyword>
<dbReference type="InterPro" id="IPR015944">
    <property type="entry name" value="Gly-tRNA-synth_bsu"/>
</dbReference>
<dbReference type="AlphaFoldDB" id="D5XAN8"/>
<evidence type="ECO:0000313" key="12">
    <source>
        <dbReference type="EMBL" id="ADG83242.1"/>
    </source>
</evidence>
<dbReference type="HAMAP" id="MF_00255">
    <property type="entry name" value="Gly_tRNA_synth_beta"/>
    <property type="match status" value="1"/>
</dbReference>
<evidence type="ECO:0000256" key="8">
    <source>
        <dbReference type="ARBA" id="ARBA00023146"/>
    </source>
</evidence>
<dbReference type="Pfam" id="PF02092">
    <property type="entry name" value="tRNA_synt_2f"/>
    <property type="match status" value="1"/>
</dbReference>
<evidence type="ECO:0000256" key="2">
    <source>
        <dbReference type="ARBA" id="ARBA00008226"/>
    </source>
</evidence>
<dbReference type="NCBIfam" id="TIGR00211">
    <property type="entry name" value="glyS"/>
    <property type="match status" value="1"/>
</dbReference>
<dbReference type="GO" id="GO:0004814">
    <property type="term" value="F:arginine-tRNA ligase activity"/>
    <property type="evidence" value="ECO:0007669"/>
    <property type="project" value="InterPro"/>
</dbReference>
<keyword evidence="3 10" id="KW-0963">Cytoplasm</keyword>
<evidence type="ECO:0000313" key="13">
    <source>
        <dbReference type="Proteomes" id="UP000002377"/>
    </source>
</evidence>
<dbReference type="eggNOG" id="COG0751">
    <property type="taxonomic scope" value="Bacteria"/>
</dbReference>
<accession>D5XAN8</accession>
<keyword evidence="7 10" id="KW-0648">Protein biosynthesis</keyword>
<feature type="domain" description="DALR anticodon binding" evidence="11">
    <location>
        <begin position="591"/>
        <end position="687"/>
    </location>
</feature>
<dbReference type="GO" id="GO:0006426">
    <property type="term" value="P:glycyl-tRNA aminoacylation"/>
    <property type="evidence" value="ECO:0007669"/>
    <property type="project" value="UniProtKB-UniRule"/>
</dbReference>
<dbReference type="RefSeq" id="WP_013121240.1">
    <property type="nucleotide sequence ID" value="NC_014152.1"/>
</dbReference>
<dbReference type="Proteomes" id="UP000002377">
    <property type="component" value="Chromosome"/>
</dbReference>
<reference evidence="12 13" key="1">
    <citation type="submission" date="2010-05" db="EMBL/GenBank/DDBJ databases">
        <title>Complete sequence of Thermincola sp. JR.</title>
        <authorList>
            <consortium name="US DOE Joint Genome Institute"/>
            <person name="Lucas S."/>
            <person name="Copeland A."/>
            <person name="Lapidus A."/>
            <person name="Cheng J.-F."/>
            <person name="Bruce D."/>
            <person name="Goodwin L."/>
            <person name="Pitluck S."/>
            <person name="Chertkov O."/>
            <person name="Detter J.C."/>
            <person name="Han C."/>
            <person name="Tapia R."/>
            <person name="Land M."/>
            <person name="Hauser L."/>
            <person name="Kyrpides N."/>
            <person name="Mikhailova N."/>
            <person name="Hazen T.C."/>
            <person name="Woyke T."/>
        </authorList>
    </citation>
    <scope>NUCLEOTIDE SEQUENCE [LARGE SCALE GENOMIC DNA]</scope>
    <source>
        <strain evidence="12 13">JR</strain>
    </source>
</reference>
<dbReference type="KEGG" id="tjr:TherJR_2403"/>
<comment type="subcellular location">
    <subcellularLocation>
        <location evidence="1 10">Cytoplasm</location>
    </subcellularLocation>
</comment>